<keyword evidence="3" id="KW-1185">Reference proteome</keyword>
<name>A0AAV2YUC0_9STRA</name>
<dbReference type="Proteomes" id="UP001146120">
    <property type="component" value="Unassembled WGS sequence"/>
</dbReference>
<dbReference type="Pfam" id="PF13884">
    <property type="entry name" value="Peptidase_S74"/>
    <property type="match status" value="1"/>
</dbReference>
<proteinExistence type="predicted"/>
<protein>
    <recommendedName>
        <fullName evidence="1">Peptidase S74 domain-containing protein</fullName>
    </recommendedName>
</protein>
<reference evidence="2" key="1">
    <citation type="submission" date="2022-11" db="EMBL/GenBank/DDBJ databases">
        <authorList>
            <person name="Morgan W.R."/>
            <person name="Tartar A."/>
        </authorList>
    </citation>
    <scope>NUCLEOTIDE SEQUENCE</scope>
    <source>
        <strain evidence="2">ARSEF 373</strain>
    </source>
</reference>
<evidence type="ECO:0000313" key="2">
    <source>
        <dbReference type="EMBL" id="DAZ96829.1"/>
    </source>
</evidence>
<gene>
    <name evidence="2" type="ORF">N0F65_007090</name>
</gene>
<accession>A0AAV2YUC0</accession>
<organism evidence="2 3">
    <name type="scientific">Lagenidium giganteum</name>
    <dbReference type="NCBI Taxonomy" id="4803"/>
    <lineage>
        <taxon>Eukaryota</taxon>
        <taxon>Sar</taxon>
        <taxon>Stramenopiles</taxon>
        <taxon>Oomycota</taxon>
        <taxon>Peronosporomycetes</taxon>
        <taxon>Pythiales</taxon>
        <taxon>Pythiaceae</taxon>
    </lineage>
</organism>
<reference evidence="2" key="2">
    <citation type="journal article" date="2023" name="Microbiol Resour">
        <title>Decontamination and Annotation of the Draft Genome Sequence of the Oomycete Lagenidium giganteum ARSEF 373.</title>
        <authorList>
            <person name="Morgan W.R."/>
            <person name="Tartar A."/>
        </authorList>
    </citation>
    <scope>NUCLEOTIDE SEQUENCE</scope>
    <source>
        <strain evidence="2">ARSEF 373</strain>
    </source>
</reference>
<comment type="caution">
    <text evidence="2">The sequence shown here is derived from an EMBL/GenBank/DDBJ whole genome shotgun (WGS) entry which is preliminary data.</text>
</comment>
<evidence type="ECO:0000259" key="1">
    <source>
        <dbReference type="Pfam" id="PF13884"/>
    </source>
</evidence>
<sequence>MVNLSSLSGLTAGTVTASKLVMVDANKDISGFGNLTATTLTGTLATAAQPNITSIGTLGSLTLRTDPRRYLCLILDRAQLSIVVAGDAGFGCSTNNKLHLRTNGTRRMTISSAGLVGIGTTAPAKQLDIVGSTATSNSLCQISDGTVVYQQWFDGTQCTLQTFTNHPLTFASNNGSPQMSILTNGNVLVTNTLSATTLLATTLTGTISTAAQPNITSVGTLSSLTVSGSISGTLSTAAQPNITSVGTLSSLTVSGSISGTLSTAAQGNITSVGNLTSLTTTGLVNTSFLNNTISLVNYQTWSNSLGTPMTCALQMSNVSPKFGTSTSSYGLVVSSTVNTDTTQLGSCIAFQNDSSILNVPGAAITLKKIANQYNMTFCTRNGTACDKAIEITYDKALLVNSGPGVAQLSVMGSQSFLDASYERIITARSDNVDPIIFDIQVHSGSGLATSNAVVVGTFSNNDLKLQTNDSGKMIIKANGYVGIGTNSPAAYLSVSGTASNTFNVGGALYALGGATAYTTSQLGPVTQRLVDLSNVQAYIAHPIEELKNIVKLNNDYCDRLYEANVYQYNYKGGDDTIPNIGFIAQDLNRLGYISLLTLTENQNLKKESDDDIDLVQMNIDYSKVSVINAMMIKKLMK</sequence>
<dbReference type="EMBL" id="DAKRPA010000155">
    <property type="protein sequence ID" value="DAZ96829.1"/>
    <property type="molecule type" value="Genomic_DNA"/>
</dbReference>
<evidence type="ECO:0000313" key="3">
    <source>
        <dbReference type="Proteomes" id="UP001146120"/>
    </source>
</evidence>
<feature type="non-terminal residue" evidence="2">
    <location>
        <position position="637"/>
    </location>
</feature>
<dbReference type="AlphaFoldDB" id="A0AAV2YUC0"/>
<feature type="domain" description="Peptidase S74" evidence="1">
    <location>
        <begin position="547"/>
        <end position="588"/>
    </location>
</feature>
<dbReference type="InterPro" id="IPR030392">
    <property type="entry name" value="S74_ICA"/>
</dbReference>